<evidence type="ECO:0000256" key="2">
    <source>
        <dbReference type="SAM" id="MobiDB-lite"/>
    </source>
</evidence>
<feature type="region of interest" description="Disordered" evidence="2">
    <location>
        <begin position="74"/>
        <end position="110"/>
    </location>
</feature>
<dbReference type="SUPFAM" id="SSF57756">
    <property type="entry name" value="Retrovirus zinc finger-like domains"/>
    <property type="match status" value="1"/>
</dbReference>
<gene>
    <name evidence="4" type="ORF">J5N97_017086</name>
</gene>
<dbReference type="GO" id="GO:0003676">
    <property type="term" value="F:nucleic acid binding"/>
    <property type="evidence" value="ECO:0007669"/>
    <property type="project" value="InterPro"/>
</dbReference>
<dbReference type="Gene3D" id="4.10.60.10">
    <property type="entry name" value="Zinc finger, CCHC-type"/>
    <property type="match status" value="1"/>
</dbReference>
<keyword evidence="5" id="KW-1185">Reference proteome</keyword>
<dbReference type="PROSITE" id="PS50158">
    <property type="entry name" value="ZF_CCHC"/>
    <property type="match status" value="1"/>
</dbReference>
<feature type="domain" description="CCHC-type" evidence="3">
    <location>
        <begin position="43"/>
        <end position="58"/>
    </location>
</feature>
<dbReference type="GO" id="GO:0008270">
    <property type="term" value="F:zinc ion binding"/>
    <property type="evidence" value="ECO:0007669"/>
    <property type="project" value="UniProtKB-KW"/>
</dbReference>
<evidence type="ECO:0000313" key="5">
    <source>
        <dbReference type="Proteomes" id="UP001085076"/>
    </source>
</evidence>
<name>A0A9D5HFT5_9LILI</name>
<reference evidence="4" key="1">
    <citation type="submission" date="2021-03" db="EMBL/GenBank/DDBJ databases">
        <authorList>
            <person name="Li Z."/>
            <person name="Yang C."/>
        </authorList>
    </citation>
    <scope>NUCLEOTIDE SEQUENCE</scope>
    <source>
        <strain evidence="4">Dzin_1.0</strain>
        <tissue evidence="4">Leaf</tissue>
    </source>
</reference>
<proteinExistence type="predicted"/>
<comment type="caution">
    <text evidence="4">The sequence shown here is derived from an EMBL/GenBank/DDBJ whole genome shotgun (WGS) entry which is preliminary data.</text>
</comment>
<dbReference type="EMBL" id="JAGGNH010000004">
    <property type="protein sequence ID" value="KAJ0975121.1"/>
    <property type="molecule type" value="Genomic_DNA"/>
</dbReference>
<keyword evidence="1" id="KW-0479">Metal-binding</keyword>
<accession>A0A9D5HFT5</accession>
<reference evidence="4" key="2">
    <citation type="journal article" date="2022" name="Hortic Res">
        <title>The genome of Dioscorea zingiberensis sheds light on the biosynthesis, origin and evolution of the medicinally important diosgenin saponins.</title>
        <authorList>
            <person name="Li Y."/>
            <person name="Tan C."/>
            <person name="Li Z."/>
            <person name="Guo J."/>
            <person name="Li S."/>
            <person name="Chen X."/>
            <person name="Wang C."/>
            <person name="Dai X."/>
            <person name="Yang H."/>
            <person name="Song W."/>
            <person name="Hou L."/>
            <person name="Xu J."/>
            <person name="Tong Z."/>
            <person name="Xu A."/>
            <person name="Yuan X."/>
            <person name="Wang W."/>
            <person name="Yang Q."/>
            <person name="Chen L."/>
            <person name="Sun Z."/>
            <person name="Wang K."/>
            <person name="Pan B."/>
            <person name="Chen J."/>
            <person name="Bao Y."/>
            <person name="Liu F."/>
            <person name="Qi X."/>
            <person name="Gang D.R."/>
            <person name="Wen J."/>
            <person name="Li J."/>
        </authorList>
    </citation>
    <scope>NUCLEOTIDE SEQUENCE</scope>
    <source>
        <strain evidence="4">Dzin_1.0</strain>
    </source>
</reference>
<evidence type="ECO:0000256" key="1">
    <source>
        <dbReference type="PROSITE-ProRule" id="PRU00047"/>
    </source>
</evidence>
<feature type="compositionally biased region" description="Basic and acidic residues" evidence="2">
    <location>
        <begin position="76"/>
        <end position="99"/>
    </location>
</feature>
<keyword evidence="1" id="KW-0863">Zinc-finger</keyword>
<feature type="region of interest" description="Disordered" evidence="2">
    <location>
        <begin position="260"/>
        <end position="298"/>
    </location>
</feature>
<protein>
    <recommendedName>
        <fullName evidence="3">CCHC-type domain-containing protein</fullName>
    </recommendedName>
</protein>
<dbReference type="AlphaFoldDB" id="A0A9D5HFT5"/>
<dbReference type="Proteomes" id="UP001085076">
    <property type="component" value="Miscellaneous, Linkage group lg04"/>
</dbReference>
<evidence type="ECO:0000313" key="4">
    <source>
        <dbReference type="EMBL" id="KAJ0975121.1"/>
    </source>
</evidence>
<organism evidence="4 5">
    <name type="scientific">Dioscorea zingiberensis</name>
    <dbReference type="NCBI Taxonomy" id="325984"/>
    <lineage>
        <taxon>Eukaryota</taxon>
        <taxon>Viridiplantae</taxon>
        <taxon>Streptophyta</taxon>
        <taxon>Embryophyta</taxon>
        <taxon>Tracheophyta</taxon>
        <taxon>Spermatophyta</taxon>
        <taxon>Magnoliopsida</taxon>
        <taxon>Liliopsida</taxon>
        <taxon>Dioscoreales</taxon>
        <taxon>Dioscoreaceae</taxon>
        <taxon>Dioscorea</taxon>
    </lineage>
</organism>
<dbReference type="SMART" id="SM00343">
    <property type="entry name" value="ZnF_C2HC"/>
    <property type="match status" value="2"/>
</dbReference>
<dbReference type="InterPro" id="IPR036875">
    <property type="entry name" value="Znf_CCHC_sf"/>
</dbReference>
<keyword evidence="1" id="KW-0862">Zinc</keyword>
<sequence length="298" mass="32986">MELGGLLRRSPPTLNTLEGPIQVCGQCLCPGHRADECLSDITCRRCGGVGHKAAKCREARRDLGKLYGALAARGARQKEPRRPIERKENRPWLRHDLGPPEKMGAASKTRDISLPLDDEMMNDKELMKKYTIATVKTLNGGMPVDRNSLAAGLQEALGDHWEWASRPFRNGRFLVACPSPEEAQGLEDVPCFCWHRNTIAKLVEPVGELIFADERGSEYVDDVRAAIRVRQGEELPLTISASIGTRKHVITVEMERGQAELPWSKAEKTTGDVAPAQPGRTPRQGEGVLDIRGRKRNG</sequence>
<dbReference type="InterPro" id="IPR001878">
    <property type="entry name" value="Znf_CCHC"/>
</dbReference>
<evidence type="ECO:0000259" key="3">
    <source>
        <dbReference type="PROSITE" id="PS50158"/>
    </source>
</evidence>